<evidence type="ECO:0000256" key="1">
    <source>
        <dbReference type="ARBA" id="ARBA00022801"/>
    </source>
</evidence>
<evidence type="ECO:0000313" key="4">
    <source>
        <dbReference type="Proteomes" id="UP001596435"/>
    </source>
</evidence>
<dbReference type="EMBL" id="JBHTAJ010000002">
    <property type="protein sequence ID" value="MFC7178135.1"/>
    <property type="molecule type" value="Genomic_DNA"/>
</dbReference>
<evidence type="ECO:0000256" key="2">
    <source>
        <dbReference type="SAM" id="Phobius"/>
    </source>
</evidence>
<proteinExistence type="predicted"/>
<dbReference type="Proteomes" id="UP001596435">
    <property type="component" value="Unassembled WGS sequence"/>
</dbReference>
<dbReference type="NCBIfam" id="NF033748">
    <property type="entry name" value="class_F_sortase"/>
    <property type="match status" value="1"/>
</dbReference>
<dbReference type="InterPro" id="IPR023365">
    <property type="entry name" value="Sortase_dom-sf"/>
</dbReference>
<accession>A0ABW2FRA0</accession>
<organism evidence="3 4">
    <name type="scientific">Kitasatospora paranensis</name>
    <dbReference type="NCBI Taxonomy" id="258053"/>
    <lineage>
        <taxon>Bacteria</taxon>
        <taxon>Bacillati</taxon>
        <taxon>Actinomycetota</taxon>
        <taxon>Actinomycetes</taxon>
        <taxon>Kitasatosporales</taxon>
        <taxon>Streptomycetaceae</taxon>
        <taxon>Kitasatospora</taxon>
    </lineage>
</organism>
<keyword evidence="1" id="KW-0378">Hydrolase</keyword>
<dbReference type="InterPro" id="IPR005754">
    <property type="entry name" value="Sortase"/>
</dbReference>
<dbReference type="RefSeq" id="WP_345709010.1">
    <property type="nucleotide sequence ID" value="NZ_BAABKV010000001.1"/>
</dbReference>
<reference evidence="4" key="1">
    <citation type="journal article" date="2019" name="Int. J. Syst. Evol. Microbiol.">
        <title>The Global Catalogue of Microorganisms (GCM) 10K type strain sequencing project: providing services to taxonomists for standard genome sequencing and annotation.</title>
        <authorList>
            <consortium name="The Broad Institute Genomics Platform"/>
            <consortium name="The Broad Institute Genome Sequencing Center for Infectious Disease"/>
            <person name="Wu L."/>
            <person name="Ma J."/>
        </authorList>
    </citation>
    <scope>NUCLEOTIDE SEQUENCE [LARGE SCALE GENOMIC DNA]</scope>
    <source>
        <strain evidence="4">CGMCC 1.12859</strain>
    </source>
</reference>
<dbReference type="Pfam" id="PF04203">
    <property type="entry name" value="Sortase"/>
    <property type="match status" value="1"/>
</dbReference>
<evidence type="ECO:0000313" key="3">
    <source>
        <dbReference type="EMBL" id="MFC7178135.1"/>
    </source>
</evidence>
<name>A0ABW2FRA0_9ACTN</name>
<dbReference type="SUPFAM" id="SSF63817">
    <property type="entry name" value="Sortase"/>
    <property type="match status" value="1"/>
</dbReference>
<dbReference type="InterPro" id="IPR042001">
    <property type="entry name" value="Sortase_F"/>
</dbReference>
<keyword evidence="2" id="KW-0472">Membrane</keyword>
<comment type="caution">
    <text evidence="3">The sequence shown here is derived from an EMBL/GenBank/DDBJ whole genome shotgun (WGS) entry which is preliminary data.</text>
</comment>
<feature type="transmembrane region" description="Helical" evidence="2">
    <location>
        <begin position="21"/>
        <end position="42"/>
    </location>
</feature>
<keyword evidence="2" id="KW-0812">Transmembrane</keyword>
<sequence>MSPDPAAPGPAHAERPPKRGVLSLLCLGVGAMVAGVALFVGAPDGAPARAPLPVAAAAAPSVAVASPAAPSASAARPAPAPAKAAPTAQAMAASAPTRLRIKAIGVDAPFTGLTLDPASGALNPPPVDNKNLVGWYQDGVSPGENGTAVVVGHVDTTTGPAVFLLLSSLKPGSTVDVARADGSTATFAVDSVQAFAKDAFPDQQVYGQAADPELRLITCGGAYDKTRKDYTDNVVVFAHLQSSTPVAH</sequence>
<keyword evidence="2" id="KW-1133">Transmembrane helix</keyword>
<keyword evidence="4" id="KW-1185">Reference proteome</keyword>
<dbReference type="Gene3D" id="2.40.260.10">
    <property type="entry name" value="Sortase"/>
    <property type="match status" value="1"/>
</dbReference>
<gene>
    <name evidence="3" type="ORF">ACFQMG_00990</name>
</gene>
<dbReference type="CDD" id="cd05829">
    <property type="entry name" value="Sortase_F"/>
    <property type="match status" value="1"/>
</dbReference>
<protein>
    <submittedName>
        <fullName evidence="3">Class F sortase</fullName>
    </submittedName>
</protein>